<gene>
    <name evidence="1" type="ordered locus">Plabr_0135</name>
</gene>
<dbReference type="Gene3D" id="2.60.200.20">
    <property type="match status" value="1"/>
</dbReference>
<sequence length="176" mass="19692">MLTLKKPLLRITRGQSQFPLRAIDQKRFLIGAGSSCHLLLTHAKIPMIFALVQPTDEGCTIEAYHPVPPMLVNGEKKRTAELLSGDQLTIGPYEFEFLVKETEHTLRAVDGETVDEVKAEEAEQPEFNSIIPDVPSRLAELSAEELVDRIARELNLIEELGDYDDPPMSQTPRKTA</sequence>
<dbReference type="InterPro" id="IPR008984">
    <property type="entry name" value="SMAD_FHA_dom_sf"/>
</dbReference>
<evidence type="ECO:0000313" key="1">
    <source>
        <dbReference type="EMBL" id="ADY57765.1"/>
    </source>
</evidence>
<dbReference type="RefSeq" id="WP_013626509.1">
    <property type="nucleotide sequence ID" value="NC_015174.1"/>
</dbReference>
<dbReference type="HOGENOM" id="CLU_1524040_0_0_0"/>
<dbReference type="STRING" id="756272.Plabr_0135"/>
<organism evidence="1 2">
    <name type="scientific">Rubinisphaera brasiliensis (strain ATCC 49424 / DSM 5305 / JCM 21570 / IAM 15109 / NBRC 103401 / IFAM 1448)</name>
    <name type="common">Planctomyces brasiliensis</name>
    <dbReference type="NCBI Taxonomy" id="756272"/>
    <lineage>
        <taxon>Bacteria</taxon>
        <taxon>Pseudomonadati</taxon>
        <taxon>Planctomycetota</taxon>
        <taxon>Planctomycetia</taxon>
        <taxon>Planctomycetales</taxon>
        <taxon>Planctomycetaceae</taxon>
        <taxon>Rubinisphaera</taxon>
    </lineage>
</organism>
<reference evidence="2" key="1">
    <citation type="submission" date="2011-02" db="EMBL/GenBank/DDBJ databases">
        <title>The complete genome of Planctomyces brasiliensis DSM 5305.</title>
        <authorList>
            <person name="Lucas S."/>
            <person name="Copeland A."/>
            <person name="Lapidus A."/>
            <person name="Bruce D."/>
            <person name="Goodwin L."/>
            <person name="Pitluck S."/>
            <person name="Kyrpides N."/>
            <person name="Mavromatis K."/>
            <person name="Pagani I."/>
            <person name="Ivanova N."/>
            <person name="Ovchinnikova G."/>
            <person name="Lu M."/>
            <person name="Detter J.C."/>
            <person name="Han C."/>
            <person name="Land M."/>
            <person name="Hauser L."/>
            <person name="Markowitz V."/>
            <person name="Cheng J.-F."/>
            <person name="Hugenholtz P."/>
            <person name="Woyke T."/>
            <person name="Wu D."/>
            <person name="Tindall B."/>
            <person name="Pomrenke H.G."/>
            <person name="Brambilla E."/>
            <person name="Klenk H.-P."/>
            <person name="Eisen J.A."/>
        </authorList>
    </citation>
    <scope>NUCLEOTIDE SEQUENCE [LARGE SCALE GENOMIC DNA]</scope>
    <source>
        <strain evidence="2">ATCC 49424 / DSM 5305 / JCM 21570 / NBRC 103401 / IFAM 1448</strain>
    </source>
</reference>
<proteinExistence type="predicted"/>
<dbReference type="EMBL" id="CP002546">
    <property type="protein sequence ID" value="ADY57765.1"/>
    <property type="molecule type" value="Genomic_DNA"/>
</dbReference>
<dbReference type="KEGG" id="pbs:Plabr_0135"/>
<dbReference type="OrthoDB" id="257631at2"/>
<dbReference type="AlphaFoldDB" id="F0SMK3"/>
<evidence type="ECO:0008006" key="3">
    <source>
        <dbReference type="Google" id="ProtNLM"/>
    </source>
</evidence>
<dbReference type="CDD" id="cd00060">
    <property type="entry name" value="FHA"/>
    <property type="match status" value="1"/>
</dbReference>
<dbReference type="Proteomes" id="UP000006860">
    <property type="component" value="Chromosome"/>
</dbReference>
<evidence type="ECO:0000313" key="2">
    <source>
        <dbReference type="Proteomes" id="UP000006860"/>
    </source>
</evidence>
<protein>
    <recommendedName>
        <fullName evidence="3">YscD cytoplasmic domain-containing protein</fullName>
    </recommendedName>
</protein>
<keyword evidence="2" id="KW-1185">Reference proteome</keyword>
<dbReference type="SUPFAM" id="SSF49879">
    <property type="entry name" value="SMAD/FHA domain"/>
    <property type="match status" value="1"/>
</dbReference>
<accession>F0SMK3</accession>
<name>F0SMK3_RUBBR</name>
<dbReference type="eggNOG" id="ENOG5033HFM">
    <property type="taxonomic scope" value="Bacteria"/>
</dbReference>